<keyword evidence="2" id="KW-0645">Protease</keyword>
<evidence type="ECO:0000256" key="4">
    <source>
        <dbReference type="ARBA" id="ARBA00022729"/>
    </source>
</evidence>
<accession>A0A915YHJ0</accession>
<dbReference type="InterPro" id="IPR024079">
    <property type="entry name" value="MetalloPept_cat_dom_sf"/>
</dbReference>
<protein>
    <submittedName>
        <fullName evidence="12">Zinc-dependent metalloprotease</fullName>
    </submittedName>
</protein>
<evidence type="ECO:0000259" key="11">
    <source>
        <dbReference type="Pfam" id="PF18962"/>
    </source>
</evidence>
<evidence type="ECO:0000313" key="13">
    <source>
        <dbReference type="Proteomes" id="UP001060919"/>
    </source>
</evidence>
<keyword evidence="7 12" id="KW-0482">Metalloprotease</keyword>
<feature type="chain" id="PRO_5036803349" evidence="9">
    <location>
        <begin position="19"/>
        <end position="579"/>
    </location>
</feature>
<evidence type="ECO:0000256" key="9">
    <source>
        <dbReference type="SAM" id="SignalP"/>
    </source>
</evidence>
<keyword evidence="13" id="KW-1185">Reference proteome</keyword>
<dbReference type="Gene3D" id="3.40.390.10">
    <property type="entry name" value="Collagenase (Catalytic Domain)"/>
    <property type="match status" value="1"/>
</dbReference>
<feature type="signal peptide" evidence="9">
    <location>
        <begin position="1"/>
        <end position="18"/>
    </location>
</feature>
<proteinExistence type="inferred from homology"/>
<evidence type="ECO:0000256" key="6">
    <source>
        <dbReference type="ARBA" id="ARBA00022833"/>
    </source>
</evidence>
<evidence type="ECO:0000259" key="10">
    <source>
        <dbReference type="Pfam" id="PF05572"/>
    </source>
</evidence>
<dbReference type="KEGG" id="aup:AsAng_0038600"/>
<dbReference type="RefSeq" id="WP_264788431.1">
    <property type="nucleotide sequence ID" value="NZ_AP026867.1"/>
</dbReference>
<dbReference type="InterPro" id="IPR008754">
    <property type="entry name" value="Peptidase_M43"/>
</dbReference>
<keyword evidence="3" id="KW-0479">Metal-binding</keyword>
<comment type="similarity">
    <text evidence="1">Belongs to the peptidase M43B family.</text>
</comment>
<dbReference type="PANTHER" id="PTHR47466">
    <property type="match status" value="1"/>
</dbReference>
<evidence type="ECO:0000256" key="1">
    <source>
        <dbReference type="ARBA" id="ARBA00008721"/>
    </source>
</evidence>
<gene>
    <name evidence="12" type="ORF">AsAng_0038600</name>
</gene>
<evidence type="ECO:0000313" key="12">
    <source>
        <dbReference type="EMBL" id="BDS13132.1"/>
    </source>
</evidence>
<evidence type="ECO:0000256" key="5">
    <source>
        <dbReference type="ARBA" id="ARBA00022801"/>
    </source>
</evidence>
<dbReference type="InterPro" id="IPR026444">
    <property type="entry name" value="Secre_tail"/>
</dbReference>
<evidence type="ECO:0000256" key="3">
    <source>
        <dbReference type="ARBA" id="ARBA00022723"/>
    </source>
</evidence>
<dbReference type="AlphaFoldDB" id="A0A915YHJ0"/>
<reference evidence="12" key="1">
    <citation type="submission" date="2022-09" db="EMBL/GenBank/DDBJ databases">
        <title>Aureispira anguillicida sp. nov., isolated from Leptocephalus of Japanese eel Anguilla japonica.</title>
        <authorList>
            <person name="Yuasa K."/>
            <person name="Mekata T."/>
            <person name="Ikunari K."/>
        </authorList>
    </citation>
    <scope>NUCLEOTIDE SEQUENCE</scope>
    <source>
        <strain evidence="12">EL160426</strain>
    </source>
</reference>
<dbReference type="GO" id="GO:0008237">
    <property type="term" value="F:metallopeptidase activity"/>
    <property type="evidence" value="ECO:0007669"/>
    <property type="project" value="UniProtKB-KW"/>
</dbReference>
<organism evidence="12 13">
    <name type="scientific">Aureispira anguillae</name>
    <dbReference type="NCBI Taxonomy" id="2864201"/>
    <lineage>
        <taxon>Bacteria</taxon>
        <taxon>Pseudomonadati</taxon>
        <taxon>Bacteroidota</taxon>
        <taxon>Saprospiria</taxon>
        <taxon>Saprospirales</taxon>
        <taxon>Saprospiraceae</taxon>
        <taxon>Aureispira</taxon>
    </lineage>
</organism>
<feature type="domain" description="Peptidase M43 pregnancy-associated plasma-A" evidence="10">
    <location>
        <begin position="236"/>
        <end position="337"/>
    </location>
</feature>
<dbReference type="GO" id="GO:0006508">
    <property type="term" value="P:proteolysis"/>
    <property type="evidence" value="ECO:0007669"/>
    <property type="project" value="UniProtKB-KW"/>
</dbReference>
<evidence type="ECO:0000256" key="8">
    <source>
        <dbReference type="ARBA" id="ARBA00023157"/>
    </source>
</evidence>
<keyword evidence="4 9" id="KW-0732">Signal</keyword>
<evidence type="ECO:0000256" key="2">
    <source>
        <dbReference type="ARBA" id="ARBA00022670"/>
    </source>
</evidence>
<keyword evidence="6" id="KW-0862">Zinc</keyword>
<dbReference type="NCBIfam" id="TIGR04183">
    <property type="entry name" value="Por_Secre_tail"/>
    <property type="match status" value="1"/>
</dbReference>
<evidence type="ECO:0000256" key="7">
    <source>
        <dbReference type="ARBA" id="ARBA00023049"/>
    </source>
</evidence>
<sequence length="579" mass="62483">MKQILTILLISIASTIGAQNTWHKCGFDHVIHHLNQQNPGYQQHIDAVFDEAYRIGQQTQHSRTIHTIPVAVHVVWKTASEKVSECKIIEQINILNEDYRRQNADASNLRPIFNSIAADTEIEFRLDTIIWTQSNIDFHSLGPFGGLFPDPTSIDSVKGTSPPLNTDNYLNIWMLNLGSGGLLGYAYPPDSLPNWPAGASAPNSTKEGVVLHYEVVGGPTSITVGGGFGAPPTTINTQGRTATHEVGHYLGLRHIWGDGVNNGGLFPQPSCLADDGIGDTPNCLDRSEFDCDTTKNSCDSTLAGDMPDMIENYMDYSAESCMNSFTLGQKNLMKGVLNSARAGLANAVDKNRPAYDAILNAQPLTVNTGNTCVNTFAATNANASVSIPDAPCMGTIANDVWFSFTATSSDVILEVSNITNVTGNSNAMAYELFAGACDSLTSLACGSTGSSALSGLTTGEVYYVRIYSMSTADSHNFDVCIRNNNVVAIDQLQQIMAKSINISPNPTTGTITIDIDNTVNFEGFVSIKNILGQSISNTIEIDNTNNQLVLSLVNENNGMYLIEVTLNKHKIVKKVLLQK</sequence>
<dbReference type="EMBL" id="AP026867">
    <property type="protein sequence ID" value="BDS13132.1"/>
    <property type="molecule type" value="Genomic_DNA"/>
</dbReference>
<feature type="domain" description="Secretion system C-terminal sorting" evidence="11">
    <location>
        <begin position="502"/>
        <end position="576"/>
    </location>
</feature>
<name>A0A915YHJ0_9BACT</name>
<dbReference type="GO" id="GO:0046872">
    <property type="term" value="F:metal ion binding"/>
    <property type="evidence" value="ECO:0007669"/>
    <property type="project" value="UniProtKB-KW"/>
</dbReference>
<dbReference type="Pfam" id="PF18962">
    <property type="entry name" value="Por_Secre_tail"/>
    <property type="match status" value="1"/>
</dbReference>
<dbReference type="Proteomes" id="UP001060919">
    <property type="component" value="Chromosome"/>
</dbReference>
<dbReference type="SUPFAM" id="SSF55486">
    <property type="entry name" value="Metalloproteases ('zincins'), catalytic domain"/>
    <property type="match status" value="1"/>
</dbReference>
<dbReference type="PANTHER" id="PTHR47466:SF1">
    <property type="entry name" value="METALLOPROTEASE MEP1 (AFU_ORTHOLOGUE AFUA_1G07730)-RELATED"/>
    <property type="match status" value="1"/>
</dbReference>
<keyword evidence="5" id="KW-0378">Hydrolase</keyword>
<keyword evidence="8" id="KW-1015">Disulfide bond</keyword>
<dbReference type="Pfam" id="PF05572">
    <property type="entry name" value="Peptidase_M43"/>
    <property type="match status" value="1"/>
</dbReference>